<name>A0A9D4DSF5_DREPO</name>
<reference evidence="2" key="2">
    <citation type="submission" date="2020-11" db="EMBL/GenBank/DDBJ databases">
        <authorList>
            <person name="McCartney M.A."/>
            <person name="Auch B."/>
            <person name="Kono T."/>
            <person name="Mallez S."/>
            <person name="Becker A."/>
            <person name="Gohl D.M."/>
            <person name="Silverstein K.A.T."/>
            <person name="Koren S."/>
            <person name="Bechman K.B."/>
            <person name="Herman A."/>
            <person name="Abrahante J.E."/>
            <person name="Garbe J."/>
        </authorList>
    </citation>
    <scope>NUCLEOTIDE SEQUENCE</scope>
    <source>
        <strain evidence="2">Duluth1</strain>
        <tissue evidence="2">Whole animal</tissue>
    </source>
</reference>
<evidence type="ECO:0000313" key="1">
    <source>
        <dbReference type="EMBL" id="KAH3753682.1"/>
    </source>
</evidence>
<evidence type="ECO:0000313" key="2">
    <source>
        <dbReference type="EMBL" id="KAH3753795.1"/>
    </source>
</evidence>
<proteinExistence type="predicted"/>
<gene>
    <name evidence="1" type="ORF">DPMN_188324</name>
    <name evidence="2" type="ORF">DPMN_188445</name>
</gene>
<accession>A0A9D4DSF5</accession>
<dbReference type="Proteomes" id="UP000828390">
    <property type="component" value="Unassembled WGS sequence"/>
</dbReference>
<evidence type="ECO:0000313" key="3">
    <source>
        <dbReference type="Proteomes" id="UP000828390"/>
    </source>
</evidence>
<organism evidence="2 3">
    <name type="scientific">Dreissena polymorpha</name>
    <name type="common">Zebra mussel</name>
    <name type="synonym">Mytilus polymorpha</name>
    <dbReference type="NCBI Taxonomy" id="45954"/>
    <lineage>
        <taxon>Eukaryota</taxon>
        <taxon>Metazoa</taxon>
        <taxon>Spiralia</taxon>
        <taxon>Lophotrochozoa</taxon>
        <taxon>Mollusca</taxon>
        <taxon>Bivalvia</taxon>
        <taxon>Autobranchia</taxon>
        <taxon>Heteroconchia</taxon>
        <taxon>Euheterodonta</taxon>
        <taxon>Imparidentia</taxon>
        <taxon>Neoheterodontei</taxon>
        <taxon>Myida</taxon>
        <taxon>Dreissenoidea</taxon>
        <taxon>Dreissenidae</taxon>
        <taxon>Dreissena</taxon>
    </lineage>
</organism>
<dbReference type="AlphaFoldDB" id="A0A9D4DSF5"/>
<protein>
    <submittedName>
        <fullName evidence="2">Uncharacterized protein</fullName>
    </submittedName>
</protein>
<dbReference type="EMBL" id="JAIWYP010000010">
    <property type="protein sequence ID" value="KAH3753682.1"/>
    <property type="molecule type" value="Genomic_DNA"/>
</dbReference>
<dbReference type="EMBL" id="JAIWYP010000010">
    <property type="protein sequence ID" value="KAH3753795.1"/>
    <property type="molecule type" value="Genomic_DNA"/>
</dbReference>
<comment type="caution">
    <text evidence="2">The sequence shown here is derived from an EMBL/GenBank/DDBJ whole genome shotgun (WGS) entry which is preliminary data.</text>
</comment>
<keyword evidence="3" id="KW-1185">Reference proteome</keyword>
<sequence>MAIKKNQDIPMPRQMFNGKSSWERFVNPFKALAGSCGWNDQECHFRPQSSIQSEAADFAFNQTIADTLETYSKLKSALETRSVNI</sequence>
<reference evidence="2" key="1">
    <citation type="journal article" date="2019" name="bioRxiv">
        <title>The Genome of the Zebra Mussel, Dreissena polymorpha: A Resource for Invasive Species Research.</title>
        <authorList>
            <person name="McCartney M.A."/>
            <person name="Auch B."/>
            <person name="Kono T."/>
            <person name="Mallez S."/>
            <person name="Zhang Y."/>
            <person name="Obille A."/>
            <person name="Becker A."/>
            <person name="Abrahante J.E."/>
            <person name="Garbe J."/>
            <person name="Badalamenti J.P."/>
            <person name="Herman A."/>
            <person name="Mangelson H."/>
            <person name="Liachko I."/>
            <person name="Sullivan S."/>
            <person name="Sone E.D."/>
            <person name="Koren S."/>
            <person name="Silverstein K.A.T."/>
            <person name="Beckman K.B."/>
            <person name="Gohl D.M."/>
        </authorList>
    </citation>
    <scope>NUCLEOTIDE SEQUENCE</scope>
    <source>
        <strain evidence="2">Duluth1</strain>
        <tissue evidence="2">Whole animal</tissue>
    </source>
</reference>